<dbReference type="EMBL" id="JANBUJ010001876">
    <property type="protein sequence ID" value="KAJ2765854.1"/>
    <property type="molecule type" value="Genomic_DNA"/>
</dbReference>
<name>A0ACC1JRN9_9FUNG</name>
<dbReference type="Proteomes" id="UP001140234">
    <property type="component" value="Unassembled WGS sequence"/>
</dbReference>
<gene>
    <name evidence="1" type="ORF">IWQ57_004613</name>
</gene>
<reference evidence="1" key="1">
    <citation type="submission" date="2022-07" db="EMBL/GenBank/DDBJ databases">
        <title>Phylogenomic reconstructions and comparative analyses of Kickxellomycotina fungi.</title>
        <authorList>
            <person name="Reynolds N.K."/>
            <person name="Stajich J.E."/>
            <person name="Barry K."/>
            <person name="Grigoriev I.V."/>
            <person name="Crous P."/>
            <person name="Smith M.E."/>
        </authorList>
    </citation>
    <scope>NUCLEOTIDE SEQUENCE</scope>
    <source>
        <strain evidence="1">CBS 109366</strain>
    </source>
</reference>
<proteinExistence type="predicted"/>
<keyword evidence="2" id="KW-1185">Reference proteome</keyword>
<sequence length="81" mass="9011">MADEKRGIEAFERLVHGDSAGAARGTCKKCGGLGHLTYECKNSLKVELPRANALTRRDPFADEKARLRAEIAQLKKENSRR</sequence>
<feature type="non-terminal residue" evidence="1">
    <location>
        <position position="81"/>
    </location>
</feature>
<protein>
    <submittedName>
        <fullName evidence="1">Uncharacterized protein</fullName>
    </submittedName>
</protein>
<organism evidence="1 2">
    <name type="scientific">Coemansia nantahalensis</name>
    <dbReference type="NCBI Taxonomy" id="2789366"/>
    <lineage>
        <taxon>Eukaryota</taxon>
        <taxon>Fungi</taxon>
        <taxon>Fungi incertae sedis</taxon>
        <taxon>Zoopagomycota</taxon>
        <taxon>Kickxellomycotina</taxon>
        <taxon>Kickxellomycetes</taxon>
        <taxon>Kickxellales</taxon>
        <taxon>Kickxellaceae</taxon>
        <taxon>Coemansia</taxon>
    </lineage>
</organism>
<evidence type="ECO:0000313" key="2">
    <source>
        <dbReference type="Proteomes" id="UP001140234"/>
    </source>
</evidence>
<evidence type="ECO:0000313" key="1">
    <source>
        <dbReference type="EMBL" id="KAJ2765854.1"/>
    </source>
</evidence>
<accession>A0ACC1JRN9</accession>
<comment type="caution">
    <text evidence="1">The sequence shown here is derived from an EMBL/GenBank/DDBJ whole genome shotgun (WGS) entry which is preliminary data.</text>
</comment>